<dbReference type="PROSITE" id="PS51257">
    <property type="entry name" value="PROKAR_LIPOPROTEIN"/>
    <property type="match status" value="1"/>
</dbReference>
<evidence type="ECO:0000259" key="1">
    <source>
        <dbReference type="Pfam" id="PF00144"/>
    </source>
</evidence>
<feature type="domain" description="Beta-lactamase-related" evidence="1">
    <location>
        <begin position="64"/>
        <end position="427"/>
    </location>
</feature>
<dbReference type="InterPro" id="IPR050789">
    <property type="entry name" value="Diverse_Enzym_Activities"/>
</dbReference>
<proteinExistence type="predicted"/>
<dbReference type="Proteomes" id="UP001595904">
    <property type="component" value="Unassembled WGS sequence"/>
</dbReference>
<reference evidence="3" key="1">
    <citation type="journal article" date="2019" name="Int. J. Syst. Evol. Microbiol.">
        <title>The Global Catalogue of Microorganisms (GCM) 10K type strain sequencing project: providing services to taxonomists for standard genome sequencing and annotation.</title>
        <authorList>
            <consortium name="The Broad Institute Genomics Platform"/>
            <consortium name="The Broad Institute Genome Sequencing Center for Infectious Disease"/>
            <person name="Wu L."/>
            <person name="Ma J."/>
        </authorList>
    </citation>
    <scope>NUCLEOTIDE SEQUENCE [LARGE SCALE GENOMIC DNA]</scope>
    <source>
        <strain evidence="3">CGMCC 1.10759</strain>
    </source>
</reference>
<protein>
    <submittedName>
        <fullName evidence="2">Serine hydrolase domain-containing protein</fullName>
        <ecNumber evidence="2">3.-.-.-</ecNumber>
    </submittedName>
</protein>
<sequence length="437" mass="47848">MKSIDSITRRRALGLGLALGVAGCAPKATKELERMTAIGRPSMFDWKLHAPEEVGMSRAGLENVRAAIRKYVDKNEITGAVAAIARHNKLVWYEAQGVRDVTTGEPMRKDDLFRMMSSTKVVTAVAVLQMMDEGKLALDDKVNRFIPTFKDTKVAVTPPNAKEASQVQLVPANRDITIKDLLTHTSGLSSSGEASLVNKIERRPDDTLADYIPRLGSAALDFQPGSKFRYSPLDGFDVLLRIVEIASGMPADAFLRERLFEPLEMRDTYFHVPPEKQERILTLYARKEGAWSAQPSLLGLGPKYICGAGGLFSTVRDFMQFEAMLLNRGSLNGHRILKDQTVALMSSNQVGSMFAEWFPAMTAGHGFGLSVRIVEDSAKGSGRSVGAFGWGGAYGTESWADPELDVAAALFIQQPVTAVQHDFQRALRDAIVDRAAV</sequence>
<dbReference type="Pfam" id="PF00144">
    <property type="entry name" value="Beta-lactamase"/>
    <property type="match status" value="1"/>
</dbReference>
<dbReference type="PANTHER" id="PTHR43283">
    <property type="entry name" value="BETA-LACTAMASE-RELATED"/>
    <property type="match status" value="1"/>
</dbReference>
<dbReference type="InterPro" id="IPR012338">
    <property type="entry name" value="Beta-lactam/transpept-like"/>
</dbReference>
<dbReference type="PANTHER" id="PTHR43283:SF3">
    <property type="entry name" value="BETA-LACTAMASE FAMILY PROTEIN (AFU_ORTHOLOGUE AFUA_5G07500)"/>
    <property type="match status" value="1"/>
</dbReference>
<dbReference type="InterPro" id="IPR001466">
    <property type="entry name" value="Beta-lactam-related"/>
</dbReference>
<name>A0ABV8SY33_9GAMM</name>
<gene>
    <name evidence="2" type="ORF">ACFPN2_23415</name>
</gene>
<dbReference type="SUPFAM" id="SSF56601">
    <property type="entry name" value="beta-lactamase/transpeptidase-like"/>
    <property type="match status" value="1"/>
</dbReference>
<keyword evidence="2" id="KW-0378">Hydrolase</keyword>
<comment type="caution">
    <text evidence="2">The sequence shown here is derived from an EMBL/GenBank/DDBJ whole genome shotgun (WGS) entry which is preliminary data.</text>
</comment>
<dbReference type="GO" id="GO:0016787">
    <property type="term" value="F:hydrolase activity"/>
    <property type="evidence" value="ECO:0007669"/>
    <property type="project" value="UniProtKB-KW"/>
</dbReference>
<keyword evidence="3" id="KW-1185">Reference proteome</keyword>
<dbReference type="EC" id="3.-.-.-" evidence="2"/>
<dbReference type="RefSeq" id="WP_380601117.1">
    <property type="nucleotide sequence ID" value="NZ_JBHSDU010000014.1"/>
</dbReference>
<evidence type="ECO:0000313" key="2">
    <source>
        <dbReference type="EMBL" id="MFC4312050.1"/>
    </source>
</evidence>
<dbReference type="EMBL" id="JBHSDU010000014">
    <property type="protein sequence ID" value="MFC4312050.1"/>
    <property type="molecule type" value="Genomic_DNA"/>
</dbReference>
<evidence type="ECO:0000313" key="3">
    <source>
        <dbReference type="Proteomes" id="UP001595904"/>
    </source>
</evidence>
<accession>A0ABV8SY33</accession>
<organism evidence="2 3">
    <name type="scientific">Steroidobacter flavus</name>
    <dbReference type="NCBI Taxonomy" id="1842136"/>
    <lineage>
        <taxon>Bacteria</taxon>
        <taxon>Pseudomonadati</taxon>
        <taxon>Pseudomonadota</taxon>
        <taxon>Gammaproteobacteria</taxon>
        <taxon>Steroidobacterales</taxon>
        <taxon>Steroidobacteraceae</taxon>
        <taxon>Steroidobacter</taxon>
    </lineage>
</organism>
<dbReference type="Gene3D" id="3.40.710.10">
    <property type="entry name" value="DD-peptidase/beta-lactamase superfamily"/>
    <property type="match status" value="1"/>
</dbReference>